<feature type="transmembrane region" description="Helical" evidence="1">
    <location>
        <begin position="7"/>
        <end position="29"/>
    </location>
</feature>
<feature type="transmembrane region" description="Helical" evidence="1">
    <location>
        <begin position="107"/>
        <end position="125"/>
    </location>
</feature>
<keyword evidence="1" id="KW-0472">Membrane</keyword>
<evidence type="ECO:0000313" key="2">
    <source>
        <dbReference type="EMBL" id="KII66990.1"/>
    </source>
</evidence>
<sequence length="183" mass="20873">MKIKFSTVLFFCLEGLMIAFCVAIIHSLFVPDLFSLCVRSSGDETCASFGVFSLRYYEMNILYRETTSLFMAIRSLVFICALMVFLSVFAAIIGFMCETGKMLVEGFIFWTMALLIVVNIVYNIQWCQSKLTGSFIIDPFPFHELRPISKNLTYPFLLGALYPMIVVFFFIGILISITRMNAN</sequence>
<dbReference type="Proteomes" id="UP000031668">
    <property type="component" value="Unassembled WGS sequence"/>
</dbReference>
<organism evidence="2 3">
    <name type="scientific">Thelohanellus kitauei</name>
    <name type="common">Myxosporean</name>
    <dbReference type="NCBI Taxonomy" id="669202"/>
    <lineage>
        <taxon>Eukaryota</taxon>
        <taxon>Metazoa</taxon>
        <taxon>Cnidaria</taxon>
        <taxon>Myxozoa</taxon>
        <taxon>Myxosporea</taxon>
        <taxon>Bivalvulida</taxon>
        <taxon>Platysporina</taxon>
        <taxon>Myxobolidae</taxon>
        <taxon>Thelohanellus</taxon>
    </lineage>
</organism>
<comment type="caution">
    <text evidence="2">The sequence shown here is derived from an EMBL/GenBank/DDBJ whole genome shotgun (WGS) entry which is preliminary data.</text>
</comment>
<dbReference type="EMBL" id="JWZT01003352">
    <property type="protein sequence ID" value="KII66990.1"/>
    <property type="molecule type" value="Genomic_DNA"/>
</dbReference>
<evidence type="ECO:0000313" key="3">
    <source>
        <dbReference type="Proteomes" id="UP000031668"/>
    </source>
</evidence>
<dbReference type="AlphaFoldDB" id="A0A0C2MRU4"/>
<accession>A0A0C2MRU4</accession>
<feature type="transmembrane region" description="Helical" evidence="1">
    <location>
        <begin position="69"/>
        <end position="95"/>
    </location>
</feature>
<evidence type="ECO:0000256" key="1">
    <source>
        <dbReference type="SAM" id="Phobius"/>
    </source>
</evidence>
<reference evidence="2 3" key="1">
    <citation type="journal article" date="2014" name="Genome Biol. Evol.">
        <title>The genome of the myxosporean Thelohanellus kitauei shows adaptations to nutrient acquisition within its fish host.</title>
        <authorList>
            <person name="Yang Y."/>
            <person name="Xiong J."/>
            <person name="Zhou Z."/>
            <person name="Huo F."/>
            <person name="Miao W."/>
            <person name="Ran C."/>
            <person name="Liu Y."/>
            <person name="Zhang J."/>
            <person name="Feng J."/>
            <person name="Wang M."/>
            <person name="Wang M."/>
            <person name="Wang L."/>
            <person name="Yao B."/>
        </authorList>
    </citation>
    <scope>NUCLEOTIDE SEQUENCE [LARGE SCALE GENOMIC DNA]</scope>
    <source>
        <strain evidence="2">Wuqing</strain>
    </source>
</reference>
<feature type="transmembrane region" description="Helical" evidence="1">
    <location>
        <begin position="154"/>
        <end position="177"/>
    </location>
</feature>
<name>A0A0C2MRU4_THEKT</name>
<keyword evidence="1" id="KW-1133">Transmembrane helix</keyword>
<keyword evidence="3" id="KW-1185">Reference proteome</keyword>
<keyword evidence="1" id="KW-0812">Transmembrane</keyword>
<proteinExistence type="predicted"/>
<gene>
    <name evidence="2" type="ORF">RF11_13465</name>
</gene>
<protein>
    <submittedName>
        <fullName evidence="2">Uncharacterized protein</fullName>
    </submittedName>
</protein>